<sequence length="229" mass="25355">MAFTARNASKADAAQLANVYYHAYSLTESWSTIFPIIDVQKYLEVQTDLCLQYFDSSHDLVVVAEDEESNVYGGTFGRVLKVEKPDLAKPAPLIGKNEAVVPLMDHTDFIEGLLRKYRKIFVVHHFAVSPDKQGAGFGKPSMDCVIDEAKLLGTNIALAGTEEAVGFYKKFGFVEITRPETLGGVKLFTIADMPCLLLRLQFNELLVKTNRMLLELFPASTGSAVERPS</sequence>
<comment type="caution">
    <text evidence="1">The sequence shown here is derived from an EMBL/GenBank/DDBJ whole genome shotgun (WGS) entry which is preliminary data.</text>
</comment>
<name>A0ACC2VFL6_9TREE</name>
<organism evidence="1 2">
    <name type="scientific">Naganishia friedmannii</name>
    <dbReference type="NCBI Taxonomy" id="89922"/>
    <lineage>
        <taxon>Eukaryota</taxon>
        <taxon>Fungi</taxon>
        <taxon>Dikarya</taxon>
        <taxon>Basidiomycota</taxon>
        <taxon>Agaricomycotina</taxon>
        <taxon>Tremellomycetes</taxon>
        <taxon>Filobasidiales</taxon>
        <taxon>Filobasidiaceae</taxon>
        <taxon>Naganishia</taxon>
    </lineage>
</organism>
<evidence type="ECO:0000313" key="1">
    <source>
        <dbReference type="EMBL" id="KAJ9097725.1"/>
    </source>
</evidence>
<reference evidence="1" key="1">
    <citation type="submission" date="2023-04" db="EMBL/GenBank/DDBJ databases">
        <title>Draft Genome sequencing of Naganishia species isolated from polar environments using Oxford Nanopore Technology.</title>
        <authorList>
            <person name="Leo P."/>
            <person name="Venkateswaran K."/>
        </authorList>
    </citation>
    <scope>NUCLEOTIDE SEQUENCE</scope>
    <source>
        <strain evidence="1">MNA-CCFEE 5423</strain>
    </source>
</reference>
<protein>
    <submittedName>
        <fullName evidence="1">Uncharacterized protein</fullName>
    </submittedName>
</protein>
<proteinExistence type="predicted"/>
<gene>
    <name evidence="1" type="ORF">QFC21_004763</name>
</gene>
<dbReference type="Proteomes" id="UP001227268">
    <property type="component" value="Unassembled WGS sequence"/>
</dbReference>
<keyword evidence="2" id="KW-1185">Reference proteome</keyword>
<accession>A0ACC2VFL6</accession>
<evidence type="ECO:0000313" key="2">
    <source>
        <dbReference type="Proteomes" id="UP001227268"/>
    </source>
</evidence>
<dbReference type="EMBL" id="JASBWT010000016">
    <property type="protein sequence ID" value="KAJ9097725.1"/>
    <property type="molecule type" value="Genomic_DNA"/>
</dbReference>